<comment type="catalytic activity">
    <reaction evidence="1 6">
        <text>an N-acyl-D-glucosamine 6-phosphate = an N-acyl-D-mannosamine 6-phosphate</text>
        <dbReference type="Rhea" id="RHEA:23932"/>
        <dbReference type="ChEBI" id="CHEBI:57599"/>
        <dbReference type="ChEBI" id="CHEBI:57666"/>
        <dbReference type="EC" id="5.1.3.9"/>
    </reaction>
</comment>
<dbReference type="GO" id="GO:0047465">
    <property type="term" value="F:N-acylglucosamine-6-phosphate 2-epimerase activity"/>
    <property type="evidence" value="ECO:0007669"/>
    <property type="project" value="UniProtKB-EC"/>
</dbReference>
<name>A0AAW3WYZ7_SERFO</name>
<comment type="similarity">
    <text evidence="6">Belongs to the NanE family.</text>
</comment>
<dbReference type="NCBIfam" id="NF002231">
    <property type="entry name" value="PRK01130.1"/>
    <property type="match status" value="1"/>
</dbReference>
<dbReference type="GO" id="GO:0005975">
    <property type="term" value="P:carbohydrate metabolic process"/>
    <property type="evidence" value="ECO:0007669"/>
    <property type="project" value="UniProtKB-UniRule"/>
</dbReference>
<evidence type="ECO:0000256" key="5">
    <source>
        <dbReference type="ARBA" id="ARBA00023277"/>
    </source>
</evidence>
<keyword evidence="5 6" id="KW-0119">Carbohydrate metabolism</keyword>
<comment type="function">
    <text evidence="2 6">Converts N-acetylmannosamine-6-phosphate (ManNAc-6-P) to N-acetylglucosamine-6-phosphate (GlcNAc-6-P).</text>
</comment>
<dbReference type="GO" id="GO:0019262">
    <property type="term" value="P:N-acetylneuraminate catabolic process"/>
    <property type="evidence" value="ECO:0007669"/>
    <property type="project" value="UniProtKB-UniRule"/>
</dbReference>
<comment type="caution">
    <text evidence="7">The sequence shown here is derived from an EMBL/GenBank/DDBJ whole genome shotgun (WGS) entry which is preliminary data.</text>
</comment>
<dbReference type="Proteomes" id="UP000659084">
    <property type="component" value="Unassembled WGS sequence"/>
</dbReference>
<evidence type="ECO:0000256" key="6">
    <source>
        <dbReference type="HAMAP-Rule" id="MF_01235"/>
    </source>
</evidence>
<evidence type="ECO:0000256" key="4">
    <source>
        <dbReference type="ARBA" id="ARBA00023235"/>
    </source>
</evidence>
<evidence type="ECO:0000256" key="2">
    <source>
        <dbReference type="ARBA" id="ARBA00002147"/>
    </source>
</evidence>
<dbReference type="CDD" id="cd04729">
    <property type="entry name" value="NanE"/>
    <property type="match status" value="1"/>
</dbReference>
<protein>
    <recommendedName>
        <fullName evidence="6">Putative N-acetylmannosamine-6-phosphate 2-epimerase</fullName>
        <ecNumber evidence="6">5.1.3.9</ecNumber>
    </recommendedName>
    <alternativeName>
        <fullName evidence="6">ManNAc-6-P epimerase</fullName>
    </alternativeName>
</protein>
<evidence type="ECO:0000256" key="3">
    <source>
        <dbReference type="ARBA" id="ARBA00005081"/>
    </source>
</evidence>
<dbReference type="AlphaFoldDB" id="A0AAW3WYZ7"/>
<gene>
    <name evidence="6" type="primary">nanE</name>
    <name evidence="7" type="ORF">H8J20_27795</name>
</gene>
<dbReference type="GO" id="GO:0005829">
    <property type="term" value="C:cytosol"/>
    <property type="evidence" value="ECO:0007669"/>
    <property type="project" value="TreeGrafter"/>
</dbReference>
<dbReference type="InterPro" id="IPR013785">
    <property type="entry name" value="Aldolase_TIM"/>
</dbReference>
<dbReference type="SUPFAM" id="SSF51366">
    <property type="entry name" value="Ribulose-phoshate binding barrel"/>
    <property type="match status" value="1"/>
</dbReference>
<dbReference type="HAMAP" id="MF_01235">
    <property type="entry name" value="ManNAc6P_epimer"/>
    <property type="match status" value="1"/>
</dbReference>
<evidence type="ECO:0000313" key="8">
    <source>
        <dbReference type="Proteomes" id="UP000659084"/>
    </source>
</evidence>
<dbReference type="EMBL" id="JACNYO010000072">
    <property type="protein sequence ID" value="MBC3215920.1"/>
    <property type="molecule type" value="Genomic_DNA"/>
</dbReference>
<organism evidence="7 8">
    <name type="scientific">Serratia fonticola</name>
    <dbReference type="NCBI Taxonomy" id="47917"/>
    <lineage>
        <taxon>Bacteria</taxon>
        <taxon>Pseudomonadati</taxon>
        <taxon>Pseudomonadota</taxon>
        <taxon>Gammaproteobacteria</taxon>
        <taxon>Enterobacterales</taxon>
        <taxon>Yersiniaceae</taxon>
        <taxon>Serratia</taxon>
    </lineage>
</organism>
<dbReference type="EC" id="5.1.3.9" evidence="6"/>
<accession>A0AAW3WYZ7</accession>
<evidence type="ECO:0000256" key="1">
    <source>
        <dbReference type="ARBA" id="ARBA00000056"/>
    </source>
</evidence>
<evidence type="ECO:0000313" key="7">
    <source>
        <dbReference type="EMBL" id="MBC3215920.1"/>
    </source>
</evidence>
<dbReference type="Pfam" id="PF04131">
    <property type="entry name" value="NanE"/>
    <property type="match status" value="1"/>
</dbReference>
<reference evidence="7" key="1">
    <citation type="submission" date="2020-08" db="EMBL/GenBank/DDBJ databases">
        <title>Food and environmental bacterial isolates.</title>
        <authorList>
            <person name="Richter L."/>
            <person name="Du Plessis E.M."/>
            <person name="Duvenage S."/>
            <person name="Allam M."/>
            <person name="Korsten L."/>
        </authorList>
    </citation>
    <scope>NUCLEOTIDE SEQUENCE</scope>
    <source>
        <strain evidence="7">UPMP2127</strain>
    </source>
</reference>
<dbReference type="RefSeq" id="WP_065685498.1">
    <property type="nucleotide sequence ID" value="NZ_JACBIW010000064.1"/>
</dbReference>
<proteinExistence type="inferred from homology"/>
<sequence>MMSLLDSLAGKLIVSCQALPGEPLHGAAIMAKMANAAYLGGAGGIIANGAQDIAAIKAQVTLPVIGVLNRHYSDSTVCLTPTVADIHGLMVAEPDFISIETGFRPRPGGERLEDVLLEIRTHYPNVLLLAAVATLDEALQAQDLGYDGITTAMYSYTPESKGKHLIDDDYAHLKTLCHAVSLPVLAEGGINTPEQAAYALRCGAHSVVVGGAITRPQNITRAFVNGLSLYK</sequence>
<dbReference type="GO" id="GO:0006053">
    <property type="term" value="P:N-acetylmannosamine catabolic process"/>
    <property type="evidence" value="ECO:0007669"/>
    <property type="project" value="TreeGrafter"/>
</dbReference>
<dbReference type="PANTHER" id="PTHR36204:SF1">
    <property type="entry name" value="N-ACETYLMANNOSAMINE-6-PHOSPHATE 2-EPIMERASE-RELATED"/>
    <property type="match status" value="1"/>
</dbReference>
<dbReference type="InterPro" id="IPR007260">
    <property type="entry name" value="NanE"/>
</dbReference>
<keyword evidence="4 6" id="KW-0413">Isomerase</keyword>
<dbReference type="InterPro" id="IPR011060">
    <property type="entry name" value="RibuloseP-bd_barrel"/>
</dbReference>
<comment type="pathway">
    <text evidence="3 6">Amino-sugar metabolism; N-acetylneuraminate degradation; D-fructose 6-phosphate from N-acetylneuraminate: step 3/5.</text>
</comment>
<dbReference type="PANTHER" id="PTHR36204">
    <property type="entry name" value="N-ACETYLMANNOSAMINE-6-PHOSPHATE 2-EPIMERASE-RELATED"/>
    <property type="match status" value="1"/>
</dbReference>
<dbReference type="Gene3D" id="3.20.20.70">
    <property type="entry name" value="Aldolase class I"/>
    <property type="match status" value="1"/>
</dbReference>